<keyword evidence="4 6" id="KW-0808">Transferase</keyword>
<feature type="binding site" evidence="6">
    <location>
        <position position="86"/>
    </location>
    <ligand>
        <name>S-adenosyl-L-methionine</name>
        <dbReference type="ChEBI" id="CHEBI:59789"/>
    </ligand>
</feature>
<comment type="caution">
    <text evidence="7">The sequence shown here is derived from an EMBL/GenBank/DDBJ whole genome shotgun (WGS) entry which is preliminary data.</text>
</comment>
<keyword evidence="8" id="KW-1185">Reference proteome</keyword>
<organism evidence="7 8">
    <name type="scientific">Parendozoicomonas callyspongiae</name>
    <dbReference type="NCBI Taxonomy" id="2942213"/>
    <lineage>
        <taxon>Bacteria</taxon>
        <taxon>Pseudomonadati</taxon>
        <taxon>Pseudomonadota</taxon>
        <taxon>Gammaproteobacteria</taxon>
        <taxon>Oceanospirillales</taxon>
        <taxon>Endozoicomonadaceae</taxon>
        <taxon>Parendozoicomonas</taxon>
    </lineage>
</organism>
<keyword evidence="5 6" id="KW-0949">S-adenosyl-L-methionine</keyword>
<dbReference type="PIRSF" id="PIRSF003078">
    <property type="entry name" value="GidB"/>
    <property type="match status" value="1"/>
</dbReference>
<dbReference type="HAMAP" id="MF_00074">
    <property type="entry name" value="16SrRNA_methyltr_G"/>
    <property type="match status" value="1"/>
</dbReference>
<feature type="binding site" evidence="6">
    <location>
        <position position="147"/>
    </location>
    <ligand>
        <name>S-adenosyl-L-methionine</name>
        <dbReference type="ChEBI" id="CHEBI:59789"/>
    </ligand>
</feature>
<comment type="similarity">
    <text evidence="6">Belongs to the methyltransferase superfamily. RNA methyltransferase RsmG family.</text>
</comment>
<feature type="binding site" evidence="6">
    <location>
        <begin position="132"/>
        <end position="133"/>
    </location>
    <ligand>
        <name>S-adenosyl-L-methionine</name>
        <dbReference type="ChEBI" id="CHEBI:59789"/>
    </ligand>
</feature>
<dbReference type="Proteomes" id="UP001203338">
    <property type="component" value="Unassembled WGS sequence"/>
</dbReference>
<gene>
    <name evidence="6 7" type="primary">rsmG</name>
    <name evidence="7" type="ORF">M3P05_01185</name>
</gene>
<dbReference type="EMBL" id="JAMFLX010000001">
    <property type="protein sequence ID" value="MCL6268566.1"/>
    <property type="molecule type" value="Genomic_DNA"/>
</dbReference>
<dbReference type="PANTHER" id="PTHR31760">
    <property type="entry name" value="S-ADENOSYL-L-METHIONINE-DEPENDENT METHYLTRANSFERASES SUPERFAMILY PROTEIN"/>
    <property type="match status" value="1"/>
</dbReference>
<evidence type="ECO:0000256" key="5">
    <source>
        <dbReference type="ARBA" id="ARBA00022691"/>
    </source>
</evidence>
<evidence type="ECO:0000256" key="2">
    <source>
        <dbReference type="ARBA" id="ARBA00022552"/>
    </source>
</evidence>
<protein>
    <recommendedName>
        <fullName evidence="6">Ribosomal RNA small subunit methyltransferase G</fullName>
        <ecNumber evidence="6">2.1.1.170</ecNumber>
    </recommendedName>
    <alternativeName>
        <fullName evidence="6">16S rRNA 7-methylguanosine methyltransferase</fullName>
        <shortName evidence="6">16S rRNA m7G methyltransferase</shortName>
    </alternativeName>
</protein>
<accession>A0ABT0PBE1</accession>
<proteinExistence type="inferred from homology"/>
<evidence type="ECO:0000256" key="4">
    <source>
        <dbReference type="ARBA" id="ARBA00022679"/>
    </source>
</evidence>
<evidence type="ECO:0000256" key="6">
    <source>
        <dbReference type="HAMAP-Rule" id="MF_00074"/>
    </source>
</evidence>
<keyword evidence="1 6" id="KW-0963">Cytoplasm</keyword>
<comment type="catalytic activity">
    <reaction evidence="6">
        <text>guanosine(527) in 16S rRNA + S-adenosyl-L-methionine = N(7)-methylguanosine(527) in 16S rRNA + S-adenosyl-L-homocysteine</text>
        <dbReference type="Rhea" id="RHEA:42732"/>
        <dbReference type="Rhea" id="RHEA-COMP:10209"/>
        <dbReference type="Rhea" id="RHEA-COMP:10210"/>
        <dbReference type="ChEBI" id="CHEBI:57856"/>
        <dbReference type="ChEBI" id="CHEBI:59789"/>
        <dbReference type="ChEBI" id="CHEBI:74269"/>
        <dbReference type="ChEBI" id="CHEBI:74480"/>
        <dbReference type="EC" id="2.1.1.170"/>
    </reaction>
</comment>
<dbReference type="InterPro" id="IPR029063">
    <property type="entry name" value="SAM-dependent_MTases_sf"/>
</dbReference>
<dbReference type="GO" id="GO:0032259">
    <property type="term" value="P:methylation"/>
    <property type="evidence" value="ECO:0007669"/>
    <property type="project" value="UniProtKB-KW"/>
</dbReference>
<dbReference type="PANTHER" id="PTHR31760:SF0">
    <property type="entry name" value="S-ADENOSYL-L-METHIONINE-DEPENDENT METHYLTRANSFERASES SUPERFAMILY PROTEIN"/>
    <property type="match status" value="1"/>
</dbReference>
<evidence type="ECO:0000256" key="3">
    <source>
        <dbReference type="ARBA" id="ARBA00022603"/>
    </source>
</evidence>
<evidence type="ECO:0000313" key="7">
    <source>
        <dbReference type="EMBL" id="MCL6268566.1"/>
    </source>
</evidence>
<keyword evidence="3 6" id="KW-0489">Methyltransferase</keyword>
<evidence type="ECO:0000313" key="8">
    <source>
        <dbReference type="Proteomes" id="UP001203338"/>
    </source>
</evidence>
<comment type="subcellular location">
    <subcellularLocation>
        <location evidence="6">Cytoplasm</location>
    </subcellularLocation>
</comment>
<reference evidence="7 8" key="1">
    <citation type="submission" date="2022-05" db="EMBL/GenBank/DDBJ databases">
        <authorList>
            <person name="Park J.-S."/>
        </authorList>
    </citation>
    <scope>NUCLEOTIDE SEQUENCE [LARGE SCALE GENOMIC DNA]</scope>
    <source>
        <strain evidence="7 8">2012CJ34-2</strain>
    </source>
</reference>
<dbReference type="CDD" id="cd02440">
    <property type="entry name" value="AdoMet_MTases"/>
    <property type="match status" value="1"/>
</dbReference>
<name>A0ABT0PBE1_9GAMM</name>
<dbReference type="GO" id="GO:0008168">
    <property type="term" value="F:methyltransferase activity"/>
    <property type="evidence" value="ECO:0007669"/>
    <property type="project" value="UniProtKB-KW"/>
</dbReference>
<comment type="caution">
    <text evidence="6">Lacks conserved residue(s) required for the propagation of feature annotation.</text>
</comment>
<dbReference type="EC" id="2.1.1.170" evidence="6"/>
<dbReference type="SUPFAM" id="SSF53335">
    <property type="entry name" value="S-adenosyl-L-methionine-dependent methyltransferases"/>
    <property type="match status" value="1"/>
</dbReference>
<dbReference type="NCBIfam" id="TIGR00138">
    <property type="entry name" value="rsmG_gidB"/>
    <property type="match status" value="1"/>
</dbReference>
<feature type="binding site" evidence="6">
    <location>
        <position position="81"/>
    </location>
    <ligand>
        <name>S-adenosyl-L-methionine</name>
        <dbReference type="ChEBI" id="CHEBI:59789"/>
    </ligand>
</feature>
<comment type="function">
    <text evidence="6">Specifically methylates the N7 position of guanine in position 527 of 16S rRNA.</text>
</comment>
<dbReference type="InterPro" id="IPR003682">
    <property type="entry name" value="rRNA_ssu_MeTfrase_G"/>
</dbReference>
<dbReference type="Gene3D" id="3.40.50.150">
    <property type="entry name" value="Vaccinia Virus protein VP39"/>
    <property type="match status" value="1"/>
</dbReference>
<sequence>MKNLEVMLQLGAEQMGINLSPEQLARLHRYVELLAKWNKVYNLTAVRDPKEMVSRHILDSLSILSHVERLTNPGSRFIDVGSGPGLPGIPLAIMLPDRDVSTLDCVGKKTRFQQQVCAELDITNVTVLNERVEKWQPEQPYDLVMSRAFSSFSDMIKGTDHFLKSDGLWLAMKGIHPDVELKELKSFRPDISAKESYSLTVAGCEGQRHLVILERMDRTQAV</sequence>
<keyword evidence="2 6" id="KW-0698">rRNA processing</keyword>
<dbReference type="Pfam" id="PF02527">
    <property type="entry name" value="GidB"/>
    <property type="match status" value="1"/>
</dbReference>
<dbReference type="RefSeq" id="WP_249697398.1">
    <property type="nucleotide sequence ID" value="NZ_JAMFLX010000001.1"/>
</dbReference>
<evidence type="ECO:0000256" key="1">
    <source>
        <dbReference type="ARBA" id="ARBA00022490"/>
    </source>
</evidence>